<evidence type="ECO:0000256" key="5">
    <source>
        <dbReference type="ARBA" id="ARBA00023004"/>
    </source>
</evidence>
<keyword evidence="5" id="KW-0408">Iron</keyword>
<name>A0A7J6RVT6_PEROL</name>
<feature type="non-terminal residue" evidence="8">
    <location>
        <position position="1"/>
    </location>
</feature>
<dbReference type="AlphaFoldDB" id="A0A7J6RVT6"/>
<dbReference type="InterPro" id="IPR014710">
    <property type="entry name" value="RmlC-like_jellyroll"/>
</dbReference>
<protein>
    <recommendedName>
        <fullName evidence="7">JmjC domain-containing protein</fullName>
    </recommendedName>
</protein>
<dbReference type="SMART" id="SM00558">
    <property type="entry name" value="JmjC"/>
    <property type="match status" value="1"/>
</dbReference>
<dbReference type="SUPFAM" id="SSF51197">
    <property type="entry name" value="Clavaminate synthase-like"/>
    <property type="match status" value="1"/>
</dbReference>
<dbReference type="GO" id="GO:0046872">
    <property type="term" value="F:metal ion binding"/>
    <property type="evidence" value="ECO:0007669"/>
    <property type="project" value="UniProtKB-KW"/>
</dbReference>
<dbReference type="PANTHER" id="PTHR12461:SF106">
    <property type="entry name" value="BIFUNCTIONAL PEPTIDASE AND ARGINYL-HYDROXYLASE JMJD5"/>
    <property type="match status" value="1"/>
</dbReference>
<sequence>MFSAAAAAAAESFVAGVGEVEEAGRKPTAEYAAMLNAPMAFRGLAKSKDDFSGDKLVKEFGDEKIALSLSIEERSDKPTNKSWTNMQEYVEGDVKGYIKQLPVPQNLAQKFQAILDATFCRHRKDTLYMWVGRASTVTATGVHSDDEDNILVQLQGVKRVVLFPPDAGAAVYVNDKYDDGTRCCDADVYAQNWRGKWPKLAGVQMAALKVTLREGDVLYFPRNWYHDVRILPEDNIDRKSGGIDLSVSVNVFSTWWPRYMVEEYFQSDVVALCCWADVSTVRLLADLLPHEGDEETSIGNLMLSRPLTTTSARTPHQRYIKDNCYSLGCNDDLEEFQKFPSRGRIKNFQPHNTQLCVHGEGVDEKGHHLKADLHLGRIRGPAGLTAQYVIPMILRRAEEGDGGDVGSVGRILPSPLPSVGVYVNSADANLPTGVLKTSVSVRSKVDGVIAADITIRVRNGATTIPDLIFVRPFFGAEAKTPLEESIENDCYSLGQHDDAK</sequence>
<evidence type="ECO:0000256" key="2">
    <source>
        <dbReference type="ARBA" id="ARBA00004123"/>
    </source>
</evidence>
<dbReference type="PANTHER" id="PTHR12461">
    <property type="entry name" value="HYPOXIA-INDUCIBLE FACTOR 1 ALPHA INHIBITOR-RELATED"/>
    <property type="match status" value="1"/>
</dbReference>
<organism evidence="8 9">
    <name type="scientific">Perkinsus olseni</name>
    <name type="common">Perkinsus atlanticus</name>
    <dbReference type="NCBI Taxonomy" id="32597"/>
    <lineage>
        <taxon>Eukaryota</taxon>
        <taxon>Sar</taxon>
        <taxon>Alveolata</taxon>
        <taxon>Perkinsozoa</taxon>
        <taxon>Perkinsea</taxon>
        <taxon>Perkinsida</taxon>
        <taxon>Perkinsidae</taxon>
        <taxon>Perkinsus</taxon>
    </lineage>
</organism>
<keyword evidence="3" id="KW-0479">Metal-binding</keyword>
<proteinExistence type="predicted"/>
<dbReference type="GO" id="GO:0005634">
    <property type="term" value="C:nucleus"/>
    <property type="evidence" value="ECO:0007669"/>
    <property type="project" value="UniProtKB-SubCell"/>
</dbReference>
<evidence type="ECO:0000313" key="8">
    <source>
        <dbReference type="EMBL" id="KAF4724829.1"/>
    </source>
</evidence>
<evidence type="ECO:0000256" key="1">
    <source>
        <dbReference type="ARBA" id="ARBA00001954"/>
    </source>
</evidence>
<evidence type="ECO:0000256" key="4">
    <source>
        <dbReference type="ARBA" id="ARBA00023002"/>
    </source>
</evidence>
<dbReference type="GO" id="GO:0016491">
    <property type="term" value="F:oxidoreductase activity"/>
    <property type="evidence" value="ECO:0007669"/>
    <property type="project" value="UniProtKB-KW"/>
</dbReference>
<dbReference type="Pfam" id="PF13621">
    <property type="entry name" value="Cupin_8"/>
    <property type="match status" value="1"/>
</dbReference>
<comment type="cofactor">
    <cofactor evidence="1">
        <name>Fe(2+)</name>
        <dbReference type="ChEBI" id="CHEBI:29033"/>
    </cofactor>
</comment>
<dbReference type="PROSITE" id="PS51184">
    <property type="entry name" value="JMJC"/>
    <property type="match status" value="1"/>
</dbReference>
<dbReference type="EMBL" id="JABANM010019229">
    <property type="protein sequence ID" value="KAF4724829.1"/>
    <property type="molecule type" value="Genomic_DNA"/>
</dbReference>
<dbReference type="InterPro" id="IPR003347">
    <property type="entry name" value="JmjC_dom"/>
</dbReference>
<gene>
    <name evidence="8" type="ORF">FOZ62_032097</name>
</gene>
<evidence type="ECO:0000313" key="9">
    <source>
        <dbReference type="Proteomes" id="UP000574390"/>
    </source>
</evidence>
<evidence type="ECO:0000256" key="6">
    <source>
        <dbReference type="ARBA" id="ARBA00023242"/>
    </source>
</evidence>
<comment type="subcellular location">
    <subcellularLocation>
        <location evidence="2">Nucleus</location>
    </subcellularLocation>
</comment>
<reference evidence="8 9" key="1">
    <citation type="submission" date="2020-04" db="EMBL/GenBank/DDBJ databases">
        <title>Perkinsus olseni comparative genomics.</title>
        <authorList>
            <person name="Bogema D.R."/>
        </authorList>
    </citation>
    <scope>NUCLEOTIDE SEQUENCE [LARGE SCALE GENOMIC DNA]</scope>
    <source>
        <strain evidence="8">ATCC PRA-205</strain>
    </source>
</reference>
<dbReference type="Gene3D" id="2.60.120.10">
    <property type="entry name" value="Jelly Rolls"/>
    <property type="match status" value="1"/>
</dbReference>
<dbReference type="Proteomes" id="UP000574390">
    <property type="component" value="Unassembled WGS sequence"/>
</dbReference>
<dbReference type="InterPro" id="IPR041667">
    <property type="entry name" value="Cupin_8"/>
</dbReference>
<feature type="domain" description="JmjC" evidence="7">
    <location>
        <begin position="90"/>
        <end position="268"/>
    </location>
</feature>
<evidence type="ECO:0000259" key="7">
    <source>
        <dbReference type="PROSITE" id="PS51184"/>
    </source>
</evidence>
<comment type="caution">
    <text evidence="8">The sequence shown here is derived from an EMBL/GenBank/DDBJ whole genome shotgun (WGS) entry which is preliminary data.</text>
</comment>
<keyword evidence="4" id="KW-0560">Oxidoreductase</keyword>
<keyword evidence="6" id="KW-0539">Nucleus</keyword>
<evidence type="ECO:0000256" key="3">
    <source>
        <dbReference type="ARBA" id="ARBA00022723"/>
    </source>
</evidence>
<accession>A0A7J6RVT6</accession>